<organism evidence="2 3">
    <name type="scientific">Monosporascus cannonballus</name>
    <dbReference type="NCBI Taxonomy" id="155416"/>
    <lineage>
        <taxon>Eukaryota</taxon>
        <taxon>Fungi</taxon>
        <taxon>Dikarya</taxon>
        <taxon>Ascomycota</taxon>
        <taxon>Pezizomycotina</taxon>
        <taxon>Sordariomycetes</taxon>
        <taxon>Xylariomycetidae</taxon>
        <taxon>Xylariales</taxon>
        <taxon>Xylariales incertae sedis</taxon>
        <taxon>Monosporascus</taxon>
    </lineage>
</organism>
<dbReference type="Proteomes" id="UP000294003">
    <property type="component" value="Unassembled WGS sequence"/>
</dbReference>
<evidence type="ECO:0000313" key="3">
    <source>
        <dbReference type="Proteomes" id="UP000294003"/>
    </source>
</evidence>
<evidence type="ECO:0000256" key="1">
    <source>
        <dbReference type="SAM" id="MobiDB-lite"/>
    </source>
</evidence>
<keyword evidence="3" id="KW-1185">Reference proteome</keyword>
<dbReference type="EMBL" id="QJNS01000105">
    <property type="protein sequence ID" value="RYO87105.1"/>
    <property type="molecule type" value="Genomic_DNA"/>
</dbReference>
<dbReference type="InterPro" id="IPR027417">
    <property type="entry name" value="P-loop_NTPase"/>
</dbReference>
<comment type="caution">
    <text evidence="2">The sequence shown here is derived from an EMBL/GenBank/DDBJ whole genome shotgun (WGS) entry which is preliminary data.</text>
</comment>
<evidence type="ECO:0000313" key="2">
    <source>
        <dbReference type="EMBL" id="RYO87105.1"/>
    </source>
</evidence>
<feature type="compositionally biased region" description="Basic and acidic residues" evidence="1">
    <location>
        <begin position="119"/>
        <end position="131"/>
    </location>
</feature>
<protein>
    <recommendedName>
        <fullName evidence="4">SNF2 N-terminal domain-containing protein</fullName>
    </recommendedName>
</protein>
<proteinExistence type="predicted"/>
<evidence type="ECO:0008006" key="4">
    <source>
        <dbReference type="Google" id="ProtNLM"/>
    </source>
</evidence>
<feature type="region of interest" description="Disordered" evidence="1">
    <location>
        <begin position="119"/>
        <end position="138"/>
    </location>
</feature>
<dbReference type="Gene3D" id="3.40.50.10810">
    <property type="entry name" value="Tandem AAA-ATPase domain"/>
    <property type="match status" value="1"/>
</dbReference>
<gene>
    <name evidence="2" type="ORF">DL762_004409</name>
</gene>
<name>A0ABY0HCE7_9PEZI</name>
<dbReference type="InterPro" id="IPR038718">
    <property type="entry name" value="SNF2-like_sf"/>
</dbReference>
<dbReference type="SUPFAM" id="SSF52540">
    <property type="entry name" value="P-loop containing nucleoside triphosphate hydrolases"/>
    <property type="match status" value="1"/>
</dbReference>
<sequence length="273" mass="31621">MEQRPVEPKRVINLSADDNAFPSYDTFTEPYNGGWVDTIWTGTYELFGYNATVTEVKITDFKSLFNYYQAMCIFLLLTNPVRERVAGGLLADDMGLGKIIESLAIVVVRRRLLQSQNHVKDNPHRHLRENDQSTGKAKGNQKFVYRKDQVDSAARDKRGCFKEYDNGSLAYYFANEYIRSKGRFYDEITVGLVIMDEAHKYKGISSPTAPFVFLDKIRRYAITHFDETAAKQGWTHFSQYVHDWKSFANDENYIISRLHKMDNGKMKAELAFR</sequence>
<accession>A0ABY0HCE7</accession>
<reference evidence="2 3" key="1">
    <citation type="submission" date="2018-06" db="EMBL/GenBank/DDBJ databases">
        <title>Complete Genomes of Monosporascus.</title>
        <authorList>
            <person name="Robinson A.J."/>
            <person name="Natvig D.O."/>
        </authorList>
    </citation>
    <scope>NUCLEOTIDE SEQUENCE [LARGE SCALE GENOMIC DNA]</scope>
    <source>
        <strain evidence="2 3">CBS 609.92</strain>
    </source>
</reference>